<feature type="region of interest" description="Disordered" evidence="9">
    <location>
        <begin position="45"/>
        <end position="81"/>
    </location>
</feature>
<evidence type="ECO:0000256" key="3">
    <source>
        <dbReference type="ARBA" id="ARBA00022695"/>
    </source>
</evidence>
<evidence type="ECO:0000256" key="5">
    <source>
        <dbReference type="ARBA" id="ARBA00022801"/>
    </source>
</evidence>
<dbReference type="GO" id="GO:0016787">
    <property type="term" value="F:hydrolase activity"/>
    <property type="evidence" value="ECO:0007669"/>
    <property type="project" value="UniProtKB-KW"/>
</dbReference>
<keyword evidence="8" id="KW-0693">Viral RNA replication</keyword>
<dbReference type="GO" id="GO:0005524">
    <property type="term" value="F:ATP binding"/>
    <property type="evidence" value="ECO:0007669"/>
    <property type="project" value="UniProtKB-KW"/>
</dbReference>
<dbReference type="GO" id="GO:0004386">
    <property type="term" value="F:helicase activity"/>
    <property type="evidence" value="ECO:0007669"/>
    <property type="project" value="UniProtKB-KW"/>
</dbReference>
<dbReference type="SUPFAM" id="SSF53756">
    <property type="entry name" value="UDP-Glycosyltransferase/glycogen phosphorylase"/>
    <property type="match status" value="1"/>
</dbReference>
<keyword evidence="3" id="KW-0548">Nucleotidyltransferase</keyword>
<dbReference type="Pfam" id="PF00680">
    <property type="entry name" value="RdRP_1"/>
    <property type="match status" value="1"/>
</dbReference>
<name>A0AA97BK71_9VIRU</name>
<dbReference type="PANTHER" id="PTHR18934:SF99">
    <property type="entry name" value="ATP-DEPENDENT RNA HELICASE DHX37-RELATED"/>
    <property type="match status" value="1"/>
</dbReference>
<evidence type="ECO:0000256" key="1">
    <source>
        <dbReference type="ARBA" id="ARBA00022484"/>
    </source>
</evidence>
<feature type="domain" description="RNA-directed RNA polymerase C-terminal" evidence="10">
    <location>
        <begin position="1540"/>
        <end position="1832"/>
    </location>
</feature>
<keyword evidence="7" id="KW-0067">ATP-binding</keyword>
<dbReference type="InterPro" id="IPR043502">
    <property type="entry name" value="DNA/RNA_pol_sf"/>
</dbReference>
<evidence type="ECO:0000259" key="10">
    <source>
        <dbReference type="Pfam" id="PF00680"/>
    </source>
</evidence>
<feature type="compositionally biased region" description="Basic and acidic residues" evidence="9">
    <location>
        <begin position="1"/>
        <end position="16"/>
    </location>
</feature>
<dbReference type="SUPFAM" id="SSF52540">
    <property type="entry name" value="P-loop containing nucleoside triphosphate hydrolases"/>
    <property type="match status" value="1"/>
</dbReference>
<dbReference type="GO" id="GO:0003723">
    <property type="term" value="F:RNA binding"/>
    <property type="evidence" value="ECO:0007669"/>
    <property type="project" value="InterPro"/>
</dbReference>
<dbReference type="InterPro" id="IPR027417">
    <property type="entry name" value="P-loop_NTPase"/>
</dbReference>
<evidence type="ECO:0000256" key="6">
    <source>
        <dbReference type="ARBA" id="ARBA00022806"/>
    </source>
</evidence>
<accession>A0AA97BK71</accession>
<keyword evidence="6" id="KW-0347">Helicase</keyword>
<dbReference type="Gene3D" id="3.40.50.300">
    <property type="entry name" value="P-loop containing nucleotide triphosphate hydrolases"/>
    <property type="match status" value="2"/>
</dbReference>
<feature type="compositionally biased region" description="Low complexity" evidence="9">
    <location>
        <begin position="70"/>
        <end position="81"/>
    </location>
</feature>
<dbReference type="PANTHER" id="PTHR18934">
    <property type="entry name" value="ATP-DEPENDENT RNA HELICASE"/>
    <property type="match status" value="1"/>
</dbReference>
<keyword evidence="2" id="KW-0808">Transferase</keyword>
<evidence type="ECO:0000256" key="9">
    <source>
        <dbReference type="SAM" id="MobiDB-lite"/>
    </source>
</evidence>
<organism evidence="11">
    <name type="scientific">Annulohypoxylon moriforme hypovirus 1</name>
    <dbReference type="NCBI Taxonomy" id="3081087"/>
    <lineage>
        <taxon>Viruses</taxon>
        <taxon>Riboviria</taxon>
        <taxon>Orthornavirae</taxon>
        <taxon>Pisuviricota</taxon>
        <taxon>Duplopiviricetes</taxon>
        <taxon>Durnavirales</taxon>
        <taxon>Hypoviridae</taxon>
    </lineage>
</organism>
<dbReference type="InterPro" id="IPR001205">
    <property type="entry name" value="RNA-dir_pol_C"/>
</dbReference>
<dbReference type="GO" id="GO:0003968">
    <property type="term" value="F:RNA-directed RNA polymerase activity"/>
    <property type="evidence" value="ECO:0007669"/>
    <property type="project" value="UniProtKB-KW"/>
</dbReference>
<keyword evidence="5" id="KW-0378">Hydrolase</keyword>
<dbReference type="Gene3D" id="3.40.50.2000">
    <property type="entry name" value="Glycogen Phosphorylase B"/>
    <property type="match status" value="1"/>
</dbReference>
<dbReference type="SUPFAM" id="SSF56672">
    <property type="entry name" value="DNA/RNA polymerases"/>
    <property type="match status" value="1"/>
</dbReference>
<evidence type="ECO:0000313" key="11">
    <source>
        <dbReference type="EMBL" id="WOA03765.1"/>
    </source>
</evidence>
<evidence type="ECO:0000256" key="7">
    <source>
        <dbReference type="ARBA" id="ARBA00022840"/>
    </source>
</evidence>
<evidence type="ECO:0000256" key="2">
    <source>
        <dbReference type="ARBA" id="ARBA00022679"/>
    </source>
</evidence>
<proteinExistence type="predicted"/>
<evidence type="ECO:0000256" key="8">
    <source>
        <dbReference type="ARBA" id="ARBA00022953"/>
    </source>
</evidence>
<protein>
    <submittedName>
        <fullName evidence="11">Polyprotein</fullName>
    </submittedName>
</protein>
<sequence length="2678" mass="301597">MSPKKEEQHELAHKETLNALNTNYPQAQDEYSSSVYTPVNPLAEQIAATKPEEQKRVSFTGDSRLRRLPSRSSSASSQRADQAVQKNMETFSLDLVGEWANGMAFKEGFCWLAFVKPEFRAETANRVGRWPNPLNWAKDKDEWKRVGELDKEMGLWPTYDEDGRRSQFRSHLAEVDYAPVKVTLMELVLYPVEMATLAGCNGHFWEIGGLPEVDSAYPTPPDTPVGEDPEEIARILETTEKGAMVHHVSWDAEKSRFWGLAKSRLPGSCFAELFPHDRESMTARELRNLLKGRFMALKAENPPNMLAWRFLILEQLNGVWHVGEPCFKQVTSSHIPLANAINKITLAAKANPASLDWEVALTTCMILGTIGDVQPTVEAALVTAAEARLKGIEPGDWRLQSTEGLRPLHKAALEIWSPSLSVAWERAGGEKNGCVLSLLEPLMCPFVTSGNEICVDVLLPGVNLSKPDDKSCWKRVVPGDWILVSAGSPQLIIPDDLVVVTHPEHQKFVETKYPGAQFRPVPVPVHEFIELGQSLMKISEIFNVGPGLTKLNSWIEGAFTEFVKLAEQSDLLFVVSGAVSAPYLGSLYPGKKIFEVCPVPRSDTSDAPEFYLMCLFGEMELPPSLSREMAKALEITMAAKLSRRLGVEVGRAPPPKIQCAPGWVLDLYDVTGLAVPFKPFSVFTRKWELAGSVSSREFDVPGGKPNVAYIPGPCGCGWRSGSGCVCSPGRVTLEWPSGVSRLHSDPLGRKRAYFSMGSCESLGKKTLEWVDAIINSDLELVVDKRWAHLFVGREIEEAPYREHSSWLGEFDLVIHHGGAGVVYTCCQLGNWQMVLPEVGDQIEWKRVVKRLGFLVEDLGPDALWRKVTSPGCCPLGVGDAPPLTSGARVWTLHPPHCYPEVPRLPLLKCYDLAIKGGINFDGLWTHVYWQATRSTPPYLESRFSPAYLSEVWDDLVLNFSSDGDDQLQRVVKAVLVETGLVRKRDILRNAPKMGLITGAVSLAAFGRDYVNLLKSWGRHIVDFTNAAGLGEPQVVPDSGLVEHINYSSYIPTFAKFPRLTRDIRETMALREKVLQSHPADRNMYIWLRPLFGRLPGITFGFMHAVVEVGGKWYELQRVRNGVNLIVRHDTPQAAFANLEWAKVVSVPIRLGWQPKMKELSGIFDGNKYRSLGDNCLFFANYMVLRATGRIVPWKHFGAYGAKIPLSFGEFFSEWVAGHWRGVKGDQKVELAKFVQEGALAKFMDRQRIPGIYGDWERSKEQNYGKECYESVAQFLASGAVQTILGANSTGDALYSQVSLALSKFTLSGKVIHRAMSYAAARSLNWTSEEAHLLIVIGARLEVGLHNPLTDQVRGALVTTRRWWGVKPRRKVVWAPLISFHTPHHWLYNGDVGAFTSTIHASDRLKLTGGQRVVKLNVRSILERYRHQFPEVDFPNVRMTRVHQGEWTLETKVPIRRAEPGLPKDFERVVRELRELTGAEAGVFSLRYATGEMAEEVTNRYFTGVDTGFTTPEYRQALADAIVEASPEKYSNVKLLAPEDAMHKWHVKYSAGFPYRFNEKGNAKRADLIRACGGREEFLKAVRAYIEQPEKFPSISHAFIKDEVLPESYIERRKIRTVIAQDILSYFTAMAVEGDLNKRMNPFDTSSLGISPQHGGMSQQAAEHVPFRHHYANDITALDSRMCWDYLDVVCRVRKRGFDNHPQRKAIHELIDVAAENLYASWIVDIHSGRARFKEQGGSTGHASTTPTNTIYVEALYLDAWTGVTGRPMKEFYEQCKLNTYADDNYWSTSLPRDVWGPELVQDYLAKHGVHLRLEAASDSIDGISFLAKWFSTKPEDIEHAKEVTGVAPPVCVIHDKGRLVMKFSDCKGRADLRTRWSKTVSLLDNCAHHPDIHAVGWKYLHEVLEPKMRKRPLTRTWMKQTKPHTYQEVMEMMYTDKFHQDPFKWHGNSPATDIHLFFEGLRQDIIAWDGSVTHVSRLLERWTGLAHTFGLSSETEGADVSDFSRAHLDQEFILERHLYVHAGMPSDVTSLQRLARQSPFSEFLRIEEFWKRRDHWIHSKSDLPMLNLGIGILYLVYTFVCWLDHNAARIPIIGPIYRFMTSLEAASGEVYANLNAFYFGMFGCSSASLSGLVPRDKKNFQKHMAIQLFGKFTHLLPDIQGPDLDSFKEVADQWIGLVAMGHALSFRGDFWLLAPVKEEPTKTELSSAGAWEALDHSDSVERCIEIIRKGRVPVITSSTGAGKSTDFISCLSRKFKTVYLSMPRKILVSTNPVVNQRVYSGSQDKLMEGKINGVTHGYLALALTEMEPDSILVLDEFHELDENSLRLLERFQGQVICMSATPPSYRPESFESVTLSKSRSSAWRVEEVIHKKWSTVENHAMLRIQENLGSKTAVIIPSYRKCEQLRNQVEKTLPAVRCQVVSRTNMEVDPNMDLYICTSVVDSGITFPGLEVVVDSGLSVGRKRGKFGTFDSSKATSEQRRGRTGRTCNGKYIRLNHKFDDEKFDYSTAFATGKGLLARDFGERRNLPLYDEVVPFLSGFYGEFPLSGDHSSTVFWYCLAEEHGDVAKAKEKYKTIRKNPLGGDWGYLMDAYGNPPLTELKATIKKLENWEKDGGNWINEETGLIEKLDLAQDEPALVQLQQTRIFGRGTKIRGQCFEETGEWHARDQYTGARMQTAW</sequence>
<dbReference type="GO" id="GO:0006351">
    <property type="term" value="P:DNA-templated transcription"/>
    <property type="evidence" value="ECO:0007669"/>
    <property type="project" value="InterPro"/>
</dbReference>
<evidence type="ECO:0000256" key="4">
    <source>
        <dbReference type="ARBA" id="ARBA00022741"/>
    </source>
</evidence>
<dbReference type="EMBL" id="OQ791199">
    <property type="protein sequence ID" value="WOA03765.1"/>
    <property type="molecule type" value="Genomic_RNA"/>
</dbReference>
<reference evidence="11" key="1">
    <citation type="submission" date="2023-04" db="EMBL/GenBank/DDBJ databases">
        <authorList>
            <person name="Zhang T."/>
            <person name="Chen J."/>
        </authorList>
    </citation>
    <scope>NUCLEOTIDE SEQUENCE</scope>
    <source>
        <strain evidence="11">TEL21</strain>
    </source>
</reference>
<keyword evidence="1" id="KW-0696">RNA-directed RNA polymerase</keyword>
<feature type="region of interest" description="Disordered" evidence="9">
    <location>
        <begin position="1"/>
        <end position="24"/>
    </location>
</feature>
<keyword evidence="4" id="KW-0547">Nucleotide-binding</keyword>